<accession>A0A9W9CXQ3</accession>
<feature type="compositionally biased region" description="Polar residues" evidence="1">
    <location>
        <begin position="227"/>
        <end position="240"/>
    </location>
</feature>
<feature type="region of interest" description="Disordered" evidence="1">
    <location>
        <begin position="424"/>
        <end position="446"/>
    </location>
</feature>
<feature type="region of interest" description="Disordered" evidence="1">
    <location>
        <begin position="208"/>
        <end position="264"/>
    </location>
</feature>
<organism evidence="2 3">
    <name type="scientific">Didymella pomorum</name>
    <dbReference type="NCBI Taxonomy" id="749634"/>
    <lineage>
        <taxon>Eukaryota</taxon>
        <taxon>Fungi</taxon>
        <taxon>Dikarya</taxon>
        <taxon>Ascomycota</taxon>
        <taxon>Pezizomycotina</taxon>
        <taxon>Dothideomycetes</taxon>
        <taxon>Pleosporomycetidae</taxon>
        <taxon>Pleosporales</taxon>
        <taxon>Pleosporineae</taxon>
        <taxon>Didymellaceae</taxon>
        <taxon>Didymella</taxon>
    </lineage>
</organism>
<gene>
    <name evidence="2" type="ORF">N0V91_011355</name>
</gene>
<protein>
    <submittedName>
        <fullName evidence="2">Uncharacterized protein</fullName>
    </submittedName>
</protein>
<dbReference type="EMBL" id="JAPEVA010000225">
    <property type="protein sequence ID" value="KAJ4392596.1"/>
    <property type="molecule type" value="Genomic_DNA"/>
</dbReference>
<keyword evidence="3" id="KW-1185">Reference proteome</keyword>
<dbReference type="OrthoDB" id="3800429at2759"/>
<dbReference type="Proteomes" id="UP001140510">
    <property type="component" value="Unassembled WGS sequence"/>
</dbReference>
<name>A0A9W9CXQ3_9PLEO</name>
<comment type="caution">
    <text evidence="2">The sequence shown here is derived from an EMBL/GenBank/DDBJ whole genome shotgun (WGS) entry which is preliminary data.</text>
</comment>
<reference evidence="2" key="1">
    <citation type="submission" date="2022-10" db="EMBL/GenBank/DDBJ databases">
        <title>Tapping the CABI collections for fungal endophytes: first genome assemblies for Collariella, Neodidymelliopsis, Ascochyta clinopodiicola, Didymella pomorum, Didymosphaeria variabile, Neocosmospora piperis and Neocucurbitaria cava.</title>
        <authorList>
            <person name="Hill R."/>
        </authorList>
    </citation>
    <scope>NUCLEOTIDE SEQUENCE</scope>
    <source>
        <strain evidence="2">IMI 355091</strain>
    </source>
</reference>
<feature type="compositionally biased region" description="Polar residues" evidence="1">
    <location>
        <begin position="248"/>
        <end position="264"/>
    </location>
</feature>
<evidence type="ECO:0000313" key="3">
    <source>
        <dbReference type="Proteomes" id="UP001140510"/>
    </source>
</evidence>
<proteinExistence type="predicted"/>
<evidence type="ECO:0000256" key="1">
    <source>
        <dbReference type="SAM" id="MobiDB-lite"/>
    </source>
</evidence>
<evidence type="ECO:0000313" key="2">
    <source>
        <dbReference type="EMBL" id="KAJ4392596.1"/>
    </source>
</evidence>
<dbReference type="AlphaFoldDB" id="A0A9W9CXQ3"/>
<sequence length="621" mass="69274">MNLDLDSNPKALAYPASNLSDDEPVTPCLCSLIFRCDNAQHATLLLVVRTPTAHSAADSEFVLQYDGDNLVPSHVKLVNGIGRLERTQLDELAPQKGKGKQRLDVKTLQLSIMRPSPVWCPASTPTFSPRPGHEHESALQQLVDLAKETEIHVVFDFNQLHQSYHSSFKAFGKAFRGLIGYSVEAPLVERGLKKASWEVFAPTKVAGAPPAYDAPRPRKRRRKGTLLFSSTDPRKGSSSPHVPPKSWAPSTPTARSYTSEKTVSVSPETEAAALRYAQLDHHTNIYISTIVEDRVAAHIEKLNDSQAAAIDAAVAKRLDAYFCSPSHAERLDAAVDRQVDTTVKARLPNAVQDVFVSADTLSSPTSFTYDARGNRYHKLPPLTPVGKTFLPHLCNHLLDQFSLLQQQQLEVFKKRISETYDEVASSAEDDRIREQGEWEEEREEHTAGLNLQRRDWLDDMWREGQKVLELGKASCEELTDQLGAQLTEQLGTLVDRIEGLNGYCVRRIVAAEVARQWRRRGGVPKGFTKGFGRFLLTYPDPKLLGRKMRRDLEWEDVSFDSSFGYSRPLDNEVTTALAQHVREGKDKRGVIVTVYSVPSWAGGSAGDIKQLKEGQSGKYCY</sequence>